<dbReference type="Gene3D" id="2.40.10.10">
    <property type="entry name" value="Trypsin-like serine proteases"/>
    <property type="match status" value="1"/>
</dbReference>
<name>D7CWJ1_TRURR</name>
<gene>
    <name evidence="1" type="ordered locus">Trad_1267</name>
</gene>
<organism evidence="1 2">
    <name type="scientific">Truepera radiovictrix (strain DSM 17093 / CIP 108686 / LMG 22925 / RQ-24)</name>
    <dbReference type="NCBI Taxonomy" id="649638"/>
    <lineage>
        <taxon>Bacteria</taxon>
        <taxon>Thermotogati</taxon>
        <taxon>Deinococcota</taxon>
        <taxon>Deinococci</taxon>
        <taxon>Trueperales</taxon>
        <taxon>Trueperaceae</taxon>
        <taxon>Truepera</taxon>
    </lineage>
</organism>
<accession>D7CWJ1</accession>
<dbReference type="EMBL" id="CP002049">
    <property type="protein sequence ID" value="ADI14390.1"/>
    <property type="molecule type" value="Genomic_DNA"/>
</dbReference>
<dbReference type="Pfam" id="PF13365">
    <property type="entry name" value="Trypsin_2"/>
    <property type="match status" value="1"/>
</dbReference>
<dbReference type="SUPFAM" id="SSF50494">
    <property type="entry name" value="Trypsin-like serine proteases"/>
    <property type="match status" value="1"/>
</dbReference>
<protein>
    <submittedName>
        <fullName evidence="1">Uncharacterized protein</fullName>
    </submittedName>
</protein>
<dbReference type="HOGENOM" id="CLU_860363_0_0_0"/>
<evidence type="ECO:0000313" key="2">
    <source>
        <dbReference type="Proteomes" id="UP000000379"/>
    </source>
</evidence>
<dbReference type="InterPro" id="IPR043504">
    <property type="entry name" value="Peptidase_S1_PA_chymotrypsin"/>
</dbReference>
<evidence type="ECO:0000313" key="1">
    <source>
        <dbReference type="EMBL" id="ADI14390.1"/>
    </source>
</evidence>
<reference evidence="2" key="1">
    <citation type="submission" date="2010-05" db="EMBL/GenBank/DDBJ databases">
        <title>The complete genome of Truepera radiovictris DSM 17093.</title>
        <authorList>
            <consortium name="US DOE Joint Genome Institute (JGI-PGF)"/>
            <person name="Lucas S."/>
            <person name="Copeland A."/>
            <person name="Lapidus A."/>
            <person name="Glavina del Rio T."/>
            <person name="Dalin E."/>
            <person name="Tice H."/>
            <person name="Bruce D."/>
            <person name="Goodwin L."/>
            <person name="Pitluck S."/>
            <person name="Kyrpides N."/>
            <person name="Mavromatis K."/>
            <person name="Ovchinnikova G."/>
            <person name="Munk A.C."/>
            <person name="Detter J.C."/>
            <person name="Han C."/>
            <person name="Tapia R."/>
            <person name="Land M."/>
            <person name="Hauser L."/>
            <person name="Markowitz V."/>
            <person name="Cheng J.-F."/>
            <person name="Hugenholtz P."/>
            <person name="Woyke T."/>
            <person name="Wu D."/>
            <person name="Tindall B."/>
            <person name="Pomrenke H.G."/>
            <person name="Brambilla E."/>
            <person name="Klenk H.-P."/>
            <person name="Eisen J.A."/>
        </authorList>
    </citation>
    <scope>NUCLEOTIDE SEQUENCE [LARGE SCALE GENOMIC DNA]</scope>
    <source>
        <strain evidence="2">DSM 17093 / CIP 108686 / LMG 22925 / RQ-24</strain>
    </source>
</reference>
<dbReference type="eggNOG" id="COG0265">
    <property type="taxonomic scope" value="Bacteria"/>
</dbReference>
<dbReference type="RefSeq" id="WP_013177760.1">
    <property type="nucleotide sequence ID" value="NC_014221.1"/>
</dbReference>
<proteinExistence type="predicted"/>
<dbReference type="OrthoDB" id="104542at2"/>
<dbReference type="KEGG" id="tra:Trad_1267"/>
<keyword evidence="2" id="KW-1185">Reference proteome</keyword>
<sequence>MSRGREHPARADLAALIAHAPLPPHVKALGLTQRARRPALFVVTYAGSRALSALSSAEAPLRAALPEVPMVVRETPGPLRAASYLPRAQGEALTPEQEVLDPVVLGAQIQNGAADERSGGYGVGTLGAFYPAPEGGTLLLSNNHVIAAENTPDEEHARVGDPIYQAQRGRGRVVARLSAWVPLSPTAPNRADIASAALLPETVFENAFLPPRGRPAPGATQLAAPRVGQRVFKVGRTSGLTFGTVSAVGARVPRVAYGFGSAAFEGSVIIEGLNGSTFSAPGDSGSGIYDLKGRLVGFLYAGDGTITLACPARASLEALGLLR</sequence>
<dbReference type="Proteomes" id="UP000000379">
    <property type="component" value="Chromosome"/>
</dbReference>
<dbReference type="AlphaFoldDB" id="D7CWJ1"/>
<dbReference type="STRING" id="649638.Trad_1267"/>
<dbReference type="InterPro" id="IPR009003">
    <property type="entry name" value="Peptidase_S1_PA"/>
</dbReference>
<reference evidence="1 2" key="2">
    <citation type="journal article" date="2011" name="Stand. Genomic Sci.">
        <title>Complete genome sequence of Truepera radiovictrix type strain (RQ-24).</title>
        <authorList>
            <person name="Ivanova N."/>
            <person name="Rohde C."/>
            <person name="Munk C."/>
            <person name="Nolan M."/>
            <person name="Lucas S."/>
            <person name="Del Rio T.G."/>
            <person name="Tice H."/>
            <person name="Deshpande S."/>
            <person name="Cheng J.F."/>
            <person name="Tapia R."/>
            <person name="Han C."/>
            <person name="Goodwin L."/>
            <person name="Pitluck S."/>
            <person name="Liolios K."/>
            <person name="Mavromatis K."/>
            <person name="Mikhailova N."/>
            <person name="Pati A."/>
            <person name="Chen A."/>
            <person name="Palaniappan K."/>
            <person name="Land M."/>
            <person name="Hauser L."/>
            <person name="Chang Y.J."/>
            <person name="Jeffries C.D."/>
            <person name="Brambilla E."/>
            <person name="Rohde M."/>
            <person name="Goker M."/>
            <person name="Tindall B.J."/>
            <person name="Woyke T."/>
            <person name="Bristow J."/>
            <person name="Eisen J.A."/>
            <person name="Markowitz V."/>
            <person name="Hugenholtz P."/>
            <person name="Kyrpides N.C."/>
            <person name="Klenk H.P."/>
            <person name="Lapidus A."/>
        </authorList>
    </citation>
    <scope>NUCLEOTIDE SEQUENCE [LARGE SCALE GENOMIC DNA]</scope>
    <source>
        <strain evidence="2">DSM 17093 / CIP 108686 / LMG 22925 / RQ-24</strain>
    </source>
</reference>